<sequence length="503" mass="53250">MKKIWKNISTYALVALVSIGATYGMYTFMDHRRGYSSADFYNYGGEFNQKGVHLASLTAEGYPDFTKAAENSVHAVVHIKSTVKSQAPAQGRQRAIDPFEYFFGFGDRGQDFGTPQPSVGFGSGVIISKDGYIVTNNHVIDKANEIEVTLNDNRKFTAKLIGTDPQTDIALLKIEGNEFAYIPFGNSDNLKVGEWVLAVGNPFNLTSTVTAGIVSAKGRGGIGANSGDIQSFIQTDAAINRGNSGGALVNTNGELVGINTAIYSQTGDFAGYGFAVPISIAGKVVADIKEYGTVQRAVLGVMIQDISVAKEANPDKTKGLKANEGAYVGGFAEMSPAKQAGLEEGDVITAINGVKVKGVSELQDQVNRFRPGDKVKVDIIRGSSTKTYDVTLKNSSGNTSVVKKGDGIAAVGAAFKELSADKKKDLGVSYGVEVAGVDNGGKFYKEGISKGFIIQKINNQPVSSPSQVENIITSTAGSQDKVLFISGITPSGARKYYAVDLSE</sequence>
<evidence type="ECO:0000256" key="1">
    <source>
        <dbReference type="ARBA" id="ARBA00010541"/>
    </source>
</evidence>
<keyword evidence="4" id="KW-0677">Repeat</keyword>
<feature type="binding site" evidence="8">
    <location>
        <position position="168"/>
    </location>
    <ligand>
        <name>substrate</name>
    </ligand>
</feature>
<evidence type="ECO:0000256" key="7">
    <source>
        <dbReference type="PIRSR" id="PIRSR611782-1"/>
    </source>
</evidence>
<accession>A0A4Y9IRZ4</accession>
<feature type="binding site" evidence="8">
    <location>
        <position position="138"/>
    </location>
    <ligand>
        <name>substrate</name>
    </ligand>
</feature>
<dbReference type="Pfam" id="PF13180">
    <property type="entry name" value="PDZ_2"/>
    <property type="match status" value="1"/>
</dbReference>
<dbReference type="RefSeq" id="WP_135104348.1">
    <property type="nucleotide sequence ID" value="NZ_JADGKW010000001.1"/>
</dbReference>
<feature type="domain" description="PDZ" evidence="9">
    <location>
        <begin position="305"/>
        <end position="383"/>
    </location>
</feature>
<dbReference type="Pfam" id="PF13365">
    <property type="entry name" value="Trypsin_2"/>
    <property type="match status" value="1"/>
</dbReference>
<dbReference type="AlphaFoldDB" id="A0A4Y9IRZ4"/>
<dbReference type="GO" id="GO:0004252">
    <property type="term" value="F:serine-type endopeptidase activity"/>
    <property type="evidence" value="ECO:0007669"/>
    <property type="project" value="InterPro"/>
</dbReference>
<dbReference type="PANTHER" id="PTHR22939">
    <property type="entry name" value="SERINE PROTEASE FAMILY S1C HTRA-RELATED"/>
    <property type="match status" value="1"/>
</dbReference>
<dbReference type="NCBIfam" id="TIGR02037">
    <property type="entry name" value="degP_htrA_DO"/>
    <property type="match status" value="1"/>
</dbReference>
<name>A0A4Y9IRZ4_9BACT</name>
<keyword evidence="5" id="KW-0378">Hydrolase</keyword>
<gene>
    <name evidence="10" type="ORF">E4T88_04955</name>
</gene>
<protein>
    <submittedName>
        <fullName evidence="10">Do family serine endopeptidase</fullName>
    </submittedName>
</protein>
<evidence type="ECO:0000256" key="2">
    <source>
        <dbReference type="ARBA" id="ARBA00022670"/>
    </source>
</evidence>
<feature type="binding site" evidence="8">
    <location>
        <begin position="242"/>
        <end position="244"/>
    </location>
    <ligand>
        <name>substrate</name>
    </ligand>
</feature>
<feature type="active site" description="Charge relay system" evidence="7">
    <location>
        <position position="168"/>
    </location>
</feature>
<keyword evidence="2" id="KW-0645">Protease</keyword>
<dbReference type="Pfam" id="PF12812">
    <property type="entry name" value="PDZ_1"/>
    <property type="match status" value="1"/>
</dbReference>
<keyword evidence="3" id="KW-0732">Signal</keyword>
<comment type="similarity">
    <text evidence="1">Belongs to the peptidase S1C family.</text>
</comment>
<evidence type="ECO:0000256" key="4">
    <source>
        <dbReference type="ARBA" id="ARBA00022737"/>
    </source>
</evidence>
<feature type="active site" description="Charge relay system" evidence="7">
    <location>
        <position position="244"/>
    </location>
</feature>
<dbReference type="SUPFAM" id="SSF50156">
    <property type="entry name" value="PDZ domain-like"/>
    <property type="match status" value="2"/>
</dbReference>
<dbReference type="InterPro" id="IPR001478">
    <property type="entry name" value="PDZ"/>
</dbReference>
<dbReference type="Gene3D" id="2.40.10.120">
    <property type="match status" value="1"/>
</dbReference>
<dbReference type="GO" id="GO:0006508">
    <property type="term" value="P:proteolysis"/>
    <property type="evidence" value="ECO:0007669"/>
    <property type="project" value="UniProtKB-KW"/>
</dbReference>
<dbReference type="SMART" id="SM00228">
    <property type="entry name" value="PDZ"/>
    <property type="match status" value="2"/>
</dbReference>
<organism evidence="10 11">
    <name type="scientific">Dysgonomonas mossii</name>
    <dbReference type="NCBI Taxonomy" id="163665"/>
    <lineage>
        <taxon>Bacteria</taxon>
        <taxon>Pseudomonadati</taxon>
        <taxon>Bacteroidota</taxon>
        <taxon>Bacteroidia</taxon>
        <taxon>Bacteroidales</taxon>
        <taxon>Dysgonomonadaceae</taxon>
        <taxon>Dysgonomonas</taxon>
    </lineage>
</organism>
<dbReference type="SUPFAM" id="SSF50494">
    <property type="entry name" value="Trypsin-like serine proteases"/>
    <property type="match status" value="1"/>
</dbReference>
<dbReference type="EMBL" id="SPPK01000001">
    <property type="protein sequence ID" value="TFU91333.1"/>
    <property type="molecule type" value="Genomic_DNA"/>
</dbReference>
<evidence type="ECO:0000256" key="8">
    <source>
        <dbReference type="PIRSR" id="PIRSR611782-2"/>
    </source>
</evidence>
<evidence type="ECO:0000313" key="11">
    <source>
        <dbReference type="Proteomes" id="UP000298285"/>
    </source>
</evidence>
<dbReference type="PROSITE" id="PS50106">
    <property type="entry name" value="PDZ"/>
    <property type="match status" value="1"/>
</dbReference>
<reference evidence="10 11" key="1">
    <citation type="submission" date="2019-03" db="EMBL/GenBank/DDBJ databases">
        <title>Diversity of the mouse oral microbiome.</title>
        <authorList>
            <person name="Joseph S."/>
            <person name="Aduse-Opoku J."/>
            <person name="Curtis M."/>
            <person name="Wade W."/>
            <person name="Hashim A."/>
        </authorList>
    </citation>
    <scope>NUCLEOTIDE SEQUENCE [LARGE SCALE GENOMIC DNA]</scope>
    <source>
        <strain evidence="10 11">P11</strain>
    </source>
</reference>
<feature type="active site" description="Charge relay system" evidence="7">
    <location>
        <position position="138"/>
    </location>
</feature>
<evidence type="ECO:0000256" key="3">
    <source>
        <dbReference type="ARBA" id="ARBA00022729"/>
    </source>
</evidence>
<dbReference type="InterPro" id="IPR011782">
    <property type="entry name" value="Pept_S1C_Do"/>
</dbReference>
<dbReference type="OrthoDB" id="9758917at2"/>
<dbReference type="PRINTS" id="PR00834">
    <property type="entry name" value="PROTEASES2C"/>
</dbReference>
<dbReference type="InterPro" id="IPR036034">
    <property type="entry name" value="PDZ_sf"/>
</dbReference>
<evidence type="ECO:0000256" key="6">
    <source>
        <dbReference type="ARBA" id="ARBA00022825"/>
    </source>
</evidence>
<evidence type="ECO:0000259" key="9">
    <source>
        <dbReference type="PROSITE" id="PS50106"/>
    </source>
</evidence>
<dbReference type="Proteomes" id="UP000298285">
    <property type="component" value="Unassembled WGS sequence"/>
</dbReference>
<evidence type="ECO:0000256" key="5">
    <source>
        <dbReference type="ARBA" id="ARBA00022801"/>
    </source>
</evidence>
<dbReference type="Gene3D" id="2.30.42.10">
    <property type="match status" value="2"/>
</dbReference>
<proteinExistence type="inferred from homology"/>
<keyword evidence="6" id="KW-0720">Serine protease</keyword>
<evidence type="ECO:0000313" key="10">
    <source>
        <dbReference type="EMBL" id="TFU91333.1"/>
    </source>
</evidence>
<dbReference type="InterPro" id="IPR009003">
    <property type="entry name" value="Peptidase_S1_PA"/>
</dbReference>
<dbReference type="InterPro" id="IPR001940">
    <property type="entry name" value="Peptidase_S1C"/>
</dbReference>
<comment type="caution">
    <text evidence="10">The sequence shown here is derived from an EMBL/GenBank/DDBJ whole genome shotgun (WGS) entry which is preliminary data.</text>
</comment>
<dbReference type="InterPro" id="IPR025926">
    <property type="entry name" value="PDZ-like_dom"/>
</dbReference>
<dbReference type="PANTHER" id="PTHR22939:SF129">
    <property type="entry name" value="SERINE PROTEASE HTRA2, MITOCHONDRIAL"/>
    <property type="match status" value="1"/>
</dbReference>